<dbReference type="EMBL" id="LVLJ01000986">
    <property type="protein sequence ID" value="OAE31701.1"/>
    <property type="molecule type" value="Genomic_DNA"/>
</dbReference>
<feature type="compositionally biased region" description="Polar residues" evidence="6">
    <location>
        <begin position="105"/>
        <end position="116"/>
    </location>
</feature>
<name>A0A176WGI1_MARPO</name>
<evidence type="ECO:0000256" key="3">
    <source>
        <dbReference type="ARBA" id="ARBA00022964"/>
    </source>
</evidence>
<dbReference type="GO" id="GO:0010436">
    <property type="term" value="F:carotenoid dioxygenase activity"/>
    <property type="evidence" value="ECO:0007669"/>
    <property type="project" value="TreeGrafter"/>
</dbReference>
<sequence>MRSARKDMEHGRVRIAATDGRPGCRCSCRPDQQLLPLPLPMLPGGMASESQIRYPPRPGAGLSRSRASLASITNQSTALAGGHGNLSQQISLKASAAQHRGGRKNSMSVKCQSTSSLPPPPVDTHVTEASPSRIQRAEFPAPDRAAPQKSGKRRNFFQQMAASALDHIERTVVRHIESQVPLPSTADPRVQLEGNFSPVEESPVQHELEVVGKLPANLQGVYMRNGANPRFQPEGGHHFFDGDGMIHAVRFKDGIVSHCSRFTKTYRLRVEEEEGHPLFPKAIGELHGHGGVARLALYFARSLAGIVDSSQGMGVANAGLIYHNGRLLAMSEDDQPYLVRIKEDGDLETVRKFDFDGQHHKSMIAHPKIDPATGEMFALSYNPLMPPHLYCFRVGPDGKKAPEVAITLPEATMMHDFAITKRFVVIPDQQVVFRMTEMLKGGSPVIYNPEKMARYGLLPKYDNDESRIQWIEVPDCFCFHLWNAWEEGDEVVVLGSCMTPADSIFNESDQPLRSLLSEIRLNTTTGKSTRRVLAETNLEAGQLNRSYVGQQNRFLYLAIAEPWPKISGIARVDLQAEEGVRVTKHLYEDGCYGAEPVFVPRTSDPNAPEDDGYVLTFKHNEKTGRSELLVLDASSPSLDLLATVKLPSRVPYGFHGTFVSEADLAKQSLE</sequence>
<evidence type="ECO:0000313" key="8">
    <source>
        <dbReference type="Proteomes" id="UP000077202"/>
    </source>
</evidence>
<comment type="cofactor">
    <cofactor evidence="5">
        <name>Fe(2+)</name>
        <dbReference type="ChEBI" id="CHEBI:29033"/>
    </cofactor>
    <text evidence="5">Binds 1 Fe(2+) ion per subunit.</text>
</comment>
<keyword evidence="3" id="KW-0223">Dioxygenase</keyword>
<feature type="binding site" evidence="5">
    <location>
        <position position="655"/>
    </location>
    <ligand>
        <name>Fe cation</name>
        <dbReference type="ChEBI" id="CHEBI:24875"/>
        <note>catalytic</note>
    </ligand>
</feature>
<gene>
    <name evidence="7" type="ORF">AXG93_3384s1750</name>
</gene>
<dbReference type="GO" id="GO:0046872">
    <property type="term" value="F:metal ion binding"/>
    <property type="evidence" value="ECO:0007669"/>
    <property type="project" value="UniProtKB-KW"/>
</dbReference>
<proteinExistence type="inferred from homology"/>
<comment type="similarity">
    <text evidence="1">Belongs to the carotenoid oxygenase family.</text>
</comment>
<reference evidence="7" key="1">
    <citation type="submission" date="2016-03" db="EMBL/GenBank/DDBJ databases">
        <title>Mechanisms controlling the formation of the plant cell surface in tip-growing cells are functionally conserved among land plants.</title>
        <authorList>
            <person name="Honkanen S."/>
            <person name="Jones V.A."/>
            <person name="Morieri G."/>
            <person name="Champion C."/>
            <person name="Hetherington A.J."/>
            <person name="Kelly S."/>
            <person name="Saint-Marcoux D."/>
            <person name="Proust H."/>
            <person name="Prescott H."/>
            <person name="Dolan L."/>
        </authorList>
    </citation>
    <scope>NUCLEOTIDE SEQUENCE [LARGE SCALE GENOMIC DNA]</scope>
    <source>
        <tissue evidence="7">Whole gametophyte</tissue>
    </source>
</reference>
<comment type="caution">
    <text evidence="7">The sequence shown here is derived from an EMBL/GenBank/DDBJ whole genome shotgun (WGS) entry which is preliminary data.</text>
</comment>
<evidence type="ECO:0000256" key="2">
    <source>
        <dbReference type="ARBA" id="ARBA00022723"/>
    </source>
</evidence>
<feature type="binding site" evidence="5">
    <location>
        <position position="480"/>
    </location>
    <ligand>
        <name>Fe cation</name>
        <dbReference type="ChEBI" id="CHEBI:24875"/>
        <note>catalytic</note>
    </ligand>
</feature>
<evidence type="ECO:0000256" key="5">
    <source>
        <dbReference type="PIRSR" id="PIRSR604294-1"/>
    </source>
</evidence>
<keyword evidence="8" id="KW-1185">Reference proteome</keyword>
<dbReference type="AlphaFoldDB" id="A0A176WGI1"/>
<feature type="region of interest" description="Disordered" evidence="6">
    <location>
        <begin position="93"/>
        <end position="131"/>
    </location>
</feature>
<dbReference type="InterPro" id="IPR004294">
    <property type="entry name" value="Carotenoid_Oase"/>
</dbReference>
<feature type="binding site" evidence="5">
    <location>
        <position position="415"/>
    </location>
    <ligand>
        <name>Fe cation</name>
        <dbReference type="ChEBI" id="CHEBI:24875"/>
        <note>catalytic</note>
    </ligand>
</feature>
<keyword evidence="4 5" id="KW-0408">Iron</keyword>
<evidence type="ECO:0000256" key="1">
    <source>
        <dbReference type="ARBA" id="ARBA00006787"/>
    </source>
</evidence>
<accession>A0A176WGI1</accession>
<feature type="compositionally biased region" description="Low complexity" evidence="6">
    <location>
        <begin position="59"/>
        <end position="68"/>
    </location>
</feature>
<dbReference type="PANTHER" id="PTHR10543:SF97">
    <property type="entry name" value="9-CIS-EPOXYCAROTENOID DIOXYGENASE NCED4, CHLOROPLASTIC"/>
    <property type="match status" value="1"/>
</dbReference>
<keyword evidence="3" id="KW-0560">Oxidoreductase</keyword>
<organism evidence="7 8">
    <name type="scientific">Marchantia polymorpha subsp. ruderalis</name>
    <dbReference type="NCBI Taxonomy" id="1480154"/>
    <lineage>
        <taxon>Eukaryota</taxon>
        <taxon>Viridiplantae</taxon>
        <taxon>Streptophyta</taxon>
        <taxon>Embryophyta</taxon>
        <taxon>Marchantiophyta</taxon>
        <taxon>Marchantiopsida</taxon>
        <taxon>Marchantiidae</taxon>
        <taxon>Marchantiales</taxon>
        <taxon>Marchantiaceae</taxon>
        <taxon>Marchantia</taxon>
    </lineage>
</organism>
<feature type="region of interest" description="Disordered" evidence="6">
    <location>
        <begin position="46"/>
        <end position="68"/>
    </location>
</feature>
<dbReference type="Proteomes" id="UP000077202">
    <property type="component" value="Unassembled WGS sequence"/>
</dbReference>
<evidence type="ECO:0000256" key="4">
    <source>
        <dbReference type="ARBA" id="ARBA00023004"/>
    </source>
</evidence>
<dbReference type="GO" id="GO:0009570">
    <property type="term" value="C:chloroplast stroma"/>
    <property type="evidence" value="ECO:0007669"/>
    <property type="project" value="TreeGrafter"/>
</dbReference>
<dbReference type="PANTHER" id="PTHR10543">
    <property type="entry name" value="BETA-CAROTENE DIOXYGENASE"/>
    <property type="match status" value="1"/>
</dbReference>
<feature type="binding site" evidence="5">
    <location>
        <position position="366"/>
    </location>
    <ligand>
        <name>Fe cation</name>
        <dbReference type="ChEBI" id="CHEBI:24875"/>
        <note>catalytic</note>
    </ligand>
</feature>
<evidence type="ECO:0000256" key="6">
    <source>
        <dbReference type="SAM" id="MobiDB-lite"/>
    </source>
</evidence>
<evidence type="ECO:0000313" key="7">
    <source>
        <dbReference type="EMBL" id="OAE31701.1"/>
    </source>
</evidence>
<dbReference type="Pfam" id="PF03055">
    <property type="entry name" value="RPE65"/>
    <property type="match status" value="1"/>
</dbReference>
<evidence type="ECO:0008006" key="9">
    <source>
        <dbReference type="Google" id="ProtNLM"/>
    </source>
</evidence>
<keyword evidence="2 5" id="KW-0479">Metal-binding</keyword>
<dbReference type="GO" id="GO:0016121">
    <property type="term" value="P:carotene catabolic process"/>
    <property type="evidence" value="ECO:0007669"/>
    <property type="project" value="TreeGrafter"/>
</dbReference>
<protein>
    <recommendedName>
        <fullName evidence="9">9-cis-epoxycarotenoid dioxygenase</fullName>
    </recommendedName>
</protein>